<organism evidence="1 2">
    <name type="scientific">Halocaridina rubra</name>
    <name type="common">Hawaiian red shrimp</name>
    <dbReference type="NCBI Taxonomy" id="373956"/>
    <lineage>
        <taxon>Eukaryota</taxon>
        <taxon>Metazoa</taxon>
        <taxon>Ecdysozoa</taxon>
        <taxon>Arthropoda</taxon>
        <taxon>Crustacea</taxon>
        <taxon>Multicrustacea</taxon>
        <taxon>Malacostraca</taxon>
        <taxon>Eumalacostraca</taxon>
        <taxon>Eucarida</taxon>
        <taxon>Decapoda</taxon>
        <taxon>Pleocyemata</taxon>
        <taxon>Caridea</taxon>
        <taxon>Atyoidea</taxon>
        <taxon>Atyidae</taxon>
        <taxon>Halocaridina</taxon>
    </lineage>
</organism>
<dbReference type="AlphaFoldDB" id="A0AAN8WRF8"/>
<name>A0AAN8WRF8_HALRR</name>
<evidence type="ECO:0000313" key="2">
    <source>
        <dbReference type="Proteomes" id="UP001381693"/>
    </source>
</evidence>
<protein>
    <submittedName>
        <fullName evidence="1">Uncharacterized protein</fullName>
    </submittedName>
</protein>
<evidence type="ECO:0000313" key="1">
    <source>
        <dbReference type="EMBL" id="KAK7067483.1"/>
    </source>
</evidence>
<keyword evidence="2" id="KW-1185">Reference proteome</keyword>
<accession>A0AAN8WRF8</accession>
<proteinExistence type="predicted"/>
<dbReference type="Proteomes" id="UP001381693">
    <property type="component" value="Unassembled WGS sequence"/>
</dbReference>
<dbReference type="EMBL" id="JAXCGZ010018220">
    <property type="protein sequence ID" value="KAK7067483.1"/>
    <property type="molecule type" value="Genomic_DNA"/>
</dbReference>
<comment type="caution">
    <text evidence="1">The sequence shown here is derived from an EMBL/GenBank/DDBJ whole genome shotgun (WGS) entry which is preliminary data.</text>
</comment>
<reference evidence="1 2" key="1">
    <citation type="submission" date="2023-11" db="EMBL/GenBank/DDBJ databases">
        <title>Halocaridina rubra genome assembly.</title>
        <authorList>
            <person name="Smith C."/>
        </authorList>
    </citation>
    <scope>NUCLEOTIDE SEQUENCE [LARGE SCALE GENOMIC DNA]</scope>
    <source>
        <strain evidence="1">EP-1</strain>
        <tissue evidence="1">Whole</tissue>
    </source>
</reference>
<sequence length="100" mass="11337">MLIQEGIQFYGIGVGLWIEESVNCHPSCICIGLPQAYCMWHPYCICIGWGRVNCLCHPSCRVIRWAVVYSLFSPIFHMGEGILPSPISLDEVRLFQPSYS</sequence>
<gene>
    <name evidence="1" type="ORF">SK128_011880</name>
</gene>